<dbReference type="KEGG" id="spzr:G5C33_16370"/>
<gene>
    <name evidence="1" type="ORF">G5C33_16370</name>
</gene>
<sequence length="51" mass="5516">MKMPASTVTRAFLILPIIFVIPAKAGIQLLLVCVSGAKKQLDSRFRGNDGE</sequence>
<dbReference type="RefSeq" id="WP_165328125.1">
    <property type="nucleotide sequence ID" value="NZ_CP049109.1"/>
</dbReference>
<reference evidence="1 2" key="1">
    <citation type="submission" date="2020-02" db="EMBL/GenBank/DDBJ databases">
        <authorList>
            <person name="Zheng R.K."/>
            <person name="Sun C.M."/>
        </authorList>
    </citation>
    <scope>NUCLEOTIDE SEQUENCE [LARGE SCALE GENOMIC DNA]</scope>
    <source>
        <strain evidence="2">zrk23</strain>
    </source>
</reference>
<dbReference type="AlphaFoldDB" id="A0A6G6Y8E1"/>
<keyword evidence="2" id="KW-1185">Reference proteome</keyword>
<organism evidence="1 2">
    <name type="scientific">Stakelama tenebrarum</name>
    <dbReference type="NCBI Taxonomy" id="2711215"/>
    <lineage>
        <taxon>Bacteria</taxon>
        <taxon>Pseudomonadati</taxon>
        <taxon>Pseudomonadota</taxon>
        <taxon>Alphaproteobacteria</taxon>
        <taxon>Sphingomonadales</taxon>
        <taxon>Sphingomonadaceae</taxon>
        <taxon>Stakelama</taxon>
    </lineage>
</organism>
<accession>A0A6G6Y8E1</accession>
<evidence type="ECO:0000313" key="1">
    <source>
        <dbReference type="EMBL" id="QIG81195.1"/>
    </source>
</evidence>
<name>A0A6G6Y8E1_9SPHN</name>
<dbReference type="Proteomes" id="UP000501568">
    <property type="component" value="Chromosome"/>
</dbReference>
<protein>
    <submittedName>
        <fullName evidence="1">Uncharacterized protein</fullName>
    </submittedName>
</protein>
<dbReference type="EMBL" id="CP049109">
    <property type="protein sequence ID" value="QIG81195.1"/>
    <property type="molecule type" value="Genomic_DNA"/>
</dbReference>
<evidence type="ECO:0000313" key="2">
    <source>
        <dbReference type="Proteomes" id="UP000501568"/>
    </source>
</evidence>
<proteinExistence type="predicted"/>